<gene>
    <name evidence="7" type="ORF">H3V42_09285</name>
</gene>
<feature type="transmembrane region" description="Helical" evidence="5">
    <location>
        <begin position="236"/>
        <end position="253"/>
    </location>
</feature>
<evidence type="ECO:0000313" key="7">
    <source>
        <dbReference type="EMBL" id="QNG48957.1"/>
    </source>
</evidence>
<evidence type="ECO:0000313" key="8">
    <source>
        <dbReference type="Proteomes" id="UP000515377"/>
    </source>
</evidence>
<sequence length="302" mass="33698">MFLFSVLFDLPIIIPSGERAAYVGVHYLYPLIGIAILGGVTFLAGRREIAIRFLVALPCYVAILFAHFNIKLWIPHINPTNFDEIYWKIDSYFRPIVDVCMYIREKVFFFIPYQANFYMISYIALFYCSFCYHAIKTPEIFGKLIIAALLLQALGTLAYLVAPAVGPFIYEAGLNPMITGGQSSMLNFHAQSLAGGPQWLAENGSANFTVGLAAMPSLHSASAFLFFLFAWHHGKILLPLYGFILLYILVMAVASRWHYLIDVPVGMLIAWVSYKLAERFDSRPSASPALTNGVQTAQPVAA</sequence>
<evidence type="ECO:0000259" key="6">
    <source>
        <dbReference type="Pfam" id="PF14378"/>
    </source>
</evidence>
<keyword evidence="2 5" id="KW-0812">Transmembrane</keyword>
<comment type="subcellular location">
    <subcellularLocation>
        <location evidence="1">Membrane</location>
        <topology evidence="1">Multi-pass membrane protein</topology>
    </subcellularLocation>
</comment>
<organism evidence="7 8">
    <name type="scientific">Sphingobium yanoikuyae</name>
    <name type="common">Sphingomonas yanoikuyae</name>
    <dbReference type="NCBI Taxonomy" id="13690"/>
    <lineage>
        <taxon>Bacteria</taxon>
        <taxon>Pseudomonadati</taxon>
        <taxon>Pseudomonadota</taxon>
        <taxon>Alphaproteobacteria</taxon>
        <taxon>Sphingomonadales</taxon>
        <taxon>Sphingomonadaceae</taxon>
        <taxon>Sphingobium</taxon>
    </lineage>
</organism>
<dbReference type="InterPro" id="IPR052185">
    <property type="entry name" value="IPC_Synthase-Related"/>
</dbReference>
<dbReference type="PANTHER" id="PTHR31310:SF7">
    <property type="entry name" value="PA-PHOSPHATASE RELATED-FAMILY PROTEIN DDB_G0268928"/>
    <property type="match status" value="1"/>
</dbReference>
<evidence type="ECO:0000256" key="3">
    <source>
        <dbReference type="ARBA" id="ARBA00022989"/>
    </source>
</evidence>
<feature type="transmembrane region" description="Helical" evidence="5">
    <location>
        <begin position="20"/>
        <end position="44"/>
    </location>
</feature>
<feature type="transmembrane region" description="Helical" evidence="5">
    <location>
        <begin position="208"/>
        <end position="229"/>
    </location>
</feature>
<evidence type="ECO:0000256" key="4">
    <source>
        <dbReference type="ARBA" id="ARBA00023136"/>
    </source>
</evidence>
<evidence type="ECO:0000256" key="5">
    <source>
        <dbReference type="SAM" id="Phobius"/>
    </source>
</evidence>
<feature type="transmembrane region" description="Helical" evidence="5">
    <location>
        <begin position="51"/>
        <end position="70"/>
    </location>
</feature>
<name>A0A9X7YFT6_SPHYA</name>
<keyword evidence="3 5" id="KW-1133">Transmembrane helix</keyword>
<accession>A0A9X7YFT6</accession>
<dbReference type="Gene3D" id="1.20.144.10">
    <property type="entry name" value="Phosphatidic acid phosphatase type 2/haloperoxidase"/>
    <property type="match status" value="1"/>
</dbReference>
<proteinExistence type="predicted"/>
<dbReference type="PANTHER" id="PTHR31310">
    <property type="match status" value="1"/>
</dbReference>
<keyword evidence="4 5" id="KW-0472">Membrane</keyword>
<evidence type="ECO:0000256" key="1">
    <source>
        <dbReference type="ARBA" id="ARBA00004141"/>
    </source>
</evidence>
<dbReference type="EMBL" id="CP060122">
    <property type="protein sequence ID" value="QNG48957.1"/>
    <property type="molecule type" value="Genomic_DNA"/>
</dbReference>
<reference evidence="7 8" key="1">
    <citation type="submission" date="2020-07" db="EMBL/GenBank/DDBJ databases">
        <title>Whole genome sequence of Sphingobium yanoikuyae A3.</title>
        <authorList>
            <person name="Han S.-S."/>
        </authorList>
    </citation>
    <scope>NUCLEOTIDE SEQUENCE [LARGE SCALE GENOMIC DNA]</scope>
    <source>
        <strain evidence="7 8">A3</strain>
    </source>
</reference>
<feature type="transmembrane region" description="Helical" evidence="5">
    <location>
        <begin position="144"/>
        <end position="170"/>
    </location>
</feature>
<dbReference type="AlphaFoldDB" id="A0A9X7YFT6"/>
<dbReference type="GO" id="GO:0016020">
    <property type="term" value="C:membrane"/>
    <property type="evidence" value="ECO:0007669"/>
    <property type="project" value="UniProtKB-SubCell"/>
</dbReference>
<feature type="domain" description="Inositolphosphotransferase Aur1/Ipt1" evidence="6">
    <location>
        <begin position="118"/>
        <end position="275"/>
    </location>
</feature>
<protein>
    <submittedName>
        <fullName evidence="7">Phosphatase PAP2 family protein</fullName>
    </submittedName>
</protein>
<feature type="transmembrane region" description="Helical" evidence="5">
    <location>
        <begin position="115"/>
        <end position="132"/>
    </location>
</feature>
<dbReference type="InterPro" id="IPR026841">
    <property type="entry name" value="Aur1/Ipt1"/>
</dbReference>
<dbReference type="Proteomes" id="UP000515377">
    <property type="component" value="Chromosome"/>
</dbReference>
<evidence type="ECO:0000256" key="2">
    <source>
        <dbReference type="ARBA" id="ARBA00022692"/>
    </source>
</evidence>
<dbReference type="Pfam" id="PF14378">
    <property type="entry name" value="PAP2_3"/>
    <property type="match status" value="1"/>
</dbReference>